<protein>
    <submittedName>
        <fullName evidence="1">Uncharacterized protein</fullName>
    </submittedName>
</protein>
<reference evidence="1 2" key="1">
    <citation type="journal article" date="2014" name="Int. J. Syst. Evol. Microbiol.">
        <title>Streptomyces hoynatensis sp. nov., isolated from deep marine sediment.</title>
        <authorList>
            <person name="Veyisoglu A."/>
            <person name="Sahin N."/>
        </authorList>
    </citation>
    <scope>NUCLEOTIDE SEQUENCE [LARGE SCALE GENOMIC DNA]</scope>
    <source>
        <strain evidence="1 2">KCTC 29097</strain>
    </source>
</reference>
<keyword evidence="2" id="KW-1185">Reference proteome</keyword>
<gene>
    <name evidence="1" type="ORF">D7294_05080</name>
</gene>
<name>A0A3A9ZBK4_9ACTN</name>
<dbReference type="OrthoDB" id="9764015at2"/>
<dbReference type="RefSeq" id="WP_120675907.1">
    <property type="nucleotide sequence ID" value="NZ_RBAL01000002.1"/>
</dbReference>
<accession>A0A3A9ZBK4</accession>
<comment type="caution">
    <text evidence="1">The sequence shown here is derived from an EMBL/GenBank/DDBJ whole genome shotgun (WGS) entry which is preliminary data.</text>
</comment>
<evidence type="ECO:0000313" key="2">
    <source>
        <dbReference type="Proteomes" id="UP000272474"/>
    </source>
</evidence>
<evidence type="ECO:0000313" key="1">
    <source>
        <dbReference type="EMBL" id="RKN45822.1"/>
    </source>
</evidence>
<proteinExistence type="predicted"/>
<dbReference type="AlphaFoldDB" id="A0A3A9ZBK4"/>
<dbReference type="EMBL" id="RBAL01000002">
    <property type="protein sequence ID" value="RKN45822.1"/>
    <property type="molecule type" value="Genomic_DNA"/>
</dbReference>
<sequence length="71" mass="7289">MARQLQGHDSTGRPVIVNSEAQPLAGMMFAGLTPATRPTPTGALPCPYCGHDTLPKPGGGWNCPNCGAENA</sequence>
<dbReference type="Proteomes" id="UP000272474">
    <property type="component" value="Unassembled WGS sequence"/>
</dbReference>
<organism evidence="1 2">
    <name type="scientific">Streptomyces hoynatensis</name>
    <dbReference type="NCBI Taxonomy" id="1141874"/>
    <lineage>
        <taxon>Bacteria</taxon>
        <taxon>Bacillati</taxon>
        <taxon>Actinomycetota</taxon>
        <taxon>Actinomycetes</taxon>
        <taxon>Kitasatosporales</taxon>
        <taxon>Streptomycetaceae</taxon>
        <taxon>Streptomyces</taxon>
    </lineage>
</organism>